<dbReference type="PANTHER" id="PTHR22950:SF458">
    <property type="entry name" value="SODIUM-COUPLED NEUTRAL AMINO ACID TRANSPORTER 11-RELATED"/>
    <property type="match status" value="1"/>
</dbReference>
<keyword evidence="5" id="KW-0029">Amino-acid transport</keyword>
<dbReference type="VEuPathDB" id="TrichDB:TVAG_151340"/>
<evidence type="ECO:0000256" key="4">
    <source>
        <dbReference type="ARBA" id="ARBA00022692"/>
    </source>
</evidence>
<accession>A2EQD1</accession>
<keyword evidence="4 9" id="KW-0812">Transmembrane</keyword>
<evidence type="ECO:0000256" key="5">
    <source>
        <dbReference type="ARBA" id="ARBA00022970"/>
    </source>
</evidence>
<evidence type="ECO:0000256" key="8">
    <source>
        <dbReference type="SAM" id="MobiDB-lite"/>
    </source>
</evidence>
<evidence type="ECO:0000259" key="10">
    <source>
        <dbReference type="Pfam" id="PF01490"/>
    </source>
</evidence>
<dbReference type="Pfam" id="PF01490">
    <property type="entry name" value="Aa_trans"/>
    <property type="match status" value="1"/>
</dbReference>
<dbReference type="EMBL" id="DS113456">
    <property type="protein sequence ID" value="EAY05147.1"/>
    <property type="molecule type" value="Genomic_DNA"/>
</dbReference>
<dbReference type="STRING" id="5722.A2EQD1"/>
<comment type="similarity">
    <text evidence="2">Belongs to the amino acid/polyamine transporter 2 family.</text>
</comment>
<feature type="transmembrane region" description="Helical" evidence="9">
    <location>
        <begin position="90"/>
        <end position="113"/>
    </location>
</feature>
<dbReference type="FunCoup" id="A2EQD1">
    <property type="interactions" value="73"/>
</dbReference>
<feature type="transmembrane region" description="Helical" evidence="9">
    <location>
        <begin position="119"/>
        <end position="141"/>
    </location>
</feature>
<feature type="domain" description="Amino acid transporter transmembrane" evidence="10">
    <location>
        <begin position="89"/>
        <end position="475"/>
    </location>
</feature>
<feature type="transmembrane region" description="Helical" evidence="9">
    <location>
        <begin position="309"/>
        <end position="331"/>
    </location>
</feature>
<evidence type="ECO:0000256" key="6">
    <source>
        <dbReference type="ARBA" id="ARBA00022989"/>
    </source>
</evidence>
<evidence type="ECO:0000256" key="2">
    <source>
        <dbReference type="ARBA" id="ARBA00008066"/>
    </source>
</evidence>
<dbReference type="GO" id="GO:0006865">
    <property type="term" value="P:amino acid transport"/>
    <property type="evidence" value="ECO:0007669"/>
    <property type="project" value="UniProtKB-KW"/>
</dbReference>
<evidence type="ECO:0000313" key="11">
    <source>
        <dbReference type="EMBL" id="EAY05147.1"/>
    </source>
</evidence>
<dbReference type="RefSeq" id="XP_001317370.1">
    <property type="nucleotide sequence ID" value="XM_001317335.1"/>
</dbReference>
<feature type="compositionally biased region" description="Polar residues" evidence="8">
    <location>
        <begin position="9"/>
        <end position="21"/>
    </location>
</feature>
<keyword evidence="3" id="KW-0813">Transport</keyword>
<feature type="compositionally biased region" description="Polar residues" evidence="8">
    <location>
        <begin position="38"/>
        <end position="47"/>
    </location>
</feature>
<keyword evidence="6 9" id="KW-1133">Transmembrane helix</keyword>
<feature type="transmembrane region" description="Helical" evidence="9">
    <location>
        <begin position="420"/>
        <end position="442"/>
    </location>
</feature>
<evidence type="ECO:0000256" key="9">
    <source>
        <dbReference type="SAM" id="Phobius"/>
    </source>
</evidence>
<dbReference type="Proteomes" id="UP000001542">
    <property type="component" value="Unassembled WGS sequence"/>
</dbReference>
<protein>
    <submittedName>
        <fullName evidence="11">Transmembrane amino acid transporter protein</fullName>
    </submittedName>
</protein>
<sequence length="485" mass="52963">MEGDLYAAQSGSNQSVENAQQPAPAVPVGRDGLPITVPASSDASSNSEHVEIGKDGLPIQPVDTEHPFEKIDVEGGEEDQPEKDIKRKGFLATSMNLLNSLLGAGILSVPSTFADTGYIGSLAILIIIALLSYYATYLVIVAQDISKADGFSDLAFKTYGKWGYIALDILTLLFLVSASLAYIIIAGDIILSWFSFGGKDLSGLWPRAITILIYACCIPIALTIPRDISFLSYFSTATVMFILFYVCVLVVKSCIYMKQNHGINPSCFAAKFNITLFNTISICALTFALPCVCIPSLELFTTDTKKRSTVSLFTIFICSMFVIFPSIFSYFEFGDKTEGNILNSFPDNDILMVVTRSVFFFVVSFAFPMISQSTLSVWSALIFKIDQQRKLPWKKRLVVLIVTDGIPLLIAMFVKDAKPILAIGGAIGGCMANFTFPAILYLKESPDKLTNWKNICCIAFAIFGLIAGVLSTYVAVKDCIRAFST</sequence>
<feature type="transmembrane region" description="Helical" evidence="9">
    <location>
        <begin position="272"/>
        <end position="297"/>
    </location>
</feature>
<dbReference type="GO" id="GO:0016020">
    <property type="term" value="C:membrane"/>
    <property type="evidence" value="ECO:0007669"/>
    <property type="project" value="UniProtKB-SubCell"/>
</dbReference>
<feature type="transmembrane region" description="Helical" evidence="9">
    <location>
        <begin position="162"/>
        <end position="185"/>
    </location>
</feature>
<proteinExistence type="inferred from homology"/>
<dbReference type="AlphaFoldDB" id="A2EQD1"/>
<dbReference type="SMR" id="A2EQD1"/>
<keyword evidence="12" id="KW-1185">Reference proteome</keyword>
<reference evidence="11" key="2">
    <citation type="journal article" date="2007" name="Science">
        <title>Draft genome sequence of the sexually transmitted pathogen Trichomonas vaginalis.</title>
        <authorList>
            <person name="Carlton J.M."/>
            <person name="Hirt R.P."/>
            <person name="Silva J.C."/>
            <person name="Delcher A.L."/>
            <person name="Schatz M."/>
            <person name="Zhao Q."/>
            <person name="Wortman J.R."/>
            <person name="Bidwell S.L."/>
            <person name="Alsmark U.C.M."/>
            <person name="Besteiro S."/>
            <person name="Sicheritz-Ponten T."/>
            <person name="Noel C.J."/>
            <person name="Dacks J.B."/>
            <person name="Foster P.G."/>
            <person name="Simillion C."/>
            <person name="Van de Peer Y."/>
            <person name="Miranda-Saavedra D."/>
            <person name="Barton G.J."/>
            <person name="Westrop G.D."/>
            <person name="Mueller S."/>
            <person name="Dessi D."/>
            <person name="Fiori P.L."/>
            <person name="Ren Q."/>
            <person name="Paulsen I."/>
            <person name="Zhang H."/>
            <person name="Bastida-Corcuera F.D."/>
            <person name="Simoes-Barbosa A."/>
            <person name="Brown M.T."/>
            <person name="Hayes R.D."/>
            <person name="Mukherjee M."/>
            <person name="Okumura C.Y."/>
            <person name="Schneider R."/>
            <person name="Smith A.J."/>
            <person name="Vanacova S."/>
            <person name="Villalvazo M."/>
            <person name="Haas B.J."/>
            <person name="Pertea M."/>
            <person name="Feldblyum T.V."/>
            <person name="Utterback T.R."/>
            <person name="Shu C.L."/>
            <person name="Osoegawa K."/>
            <person name="de Jong P.J."/>
            <person name="Hrdy I."/>
            <person name="Horvathova L."/>
            <person name="Zubacova Z."/>
            <person name="Dolezal P."/>
            <person name="Malik S.B."/>
            <person name="Logsdon J.M. Jr."/>
            <person name="Henze K."/>
            <person name="Gupta A."/>
            <person name="Wang C.C."/>
            <person name="Dunne R.L."/>
            <person name="Upcroft J.A."/>
            <person name="Upcroft P."/>
            <person name="White O."/>
            <person name="Salzberg S.L."/>
            <person name="Tang P."/>
            <person name="Chiu C.-H."/>
            <person name="Lee Y.-S."/>
            <person name="Embley T.M."/>
            <person name="Coombs G.H."/>
            <person name="Mottram J.C."/>
            <person name="Tachezy J."/>
            <person name="Fraser-Liggett C.M."/>
            <person name="Johnson P.J."/>
        </authorList>
    </citation>
    <scope>NUCLEOTIDE SEQUENCE [LARGE SCALE GENOMIC DNA]</scope>
    <source>
        <strain evidence="11">G3</strain>
    </source>
</reference>
<dbReference type="KEGG" id="tva:4763011"/>
<evidence type="ECO:0000256" key="1">
    <source>
        <dbReference type="ARBA" id="ARBA00004141"/>
    </source>
</evidence>
<dbReference type="PANTHER" id="PTHR22950">
    <property type="entry name" value="AMINO ACID TRANSPORTER"/>
    <property type="match status" value="1"/>
</dbReference>
<feature type="region of interest" description="Disordered" evidence="8">
    <location>
        <begin position="1"/>
        <end position="59"/>
    </location>
</feature>
<gene>
    <name evidence="11" type="ORF">TVAG_151340</name>
</gene>
<dbReference type="OMA" id="KARMQNV"/>
<evidence type="ECO:0000256" key="3">
    <source>
        <dbReference type="ARBA" id="ARBA00022448"/>
    </source>
</evidence>
<dbReference type="VEuPathDB" id="TrichDB:TVAGG3_0726690"/>
<name>A2EQD1_TRIV3</name>
<dbReference type="InParanoid" id="A2EQD1"/>
<evidence type="ECO:0000256" key="7">
    <source>
        <dbReference type="ARBA" id="ARBA00023136"/>
    </source>
</evidence>
<dbReference type="eggNOG" id="KOG1305">
    <property type="taxonomic scope" value="Eukaryota"/>
</dbReference>
<dbReference type="OrthoDB" id="28208at2759"/>
<feature type="transmembrane region" description="Helical" evidence="9">
    <location>
        <begin position="454"/>
        <end position="476"/>
    </location>
</feature>
<feature type="transmembrane region" description="Helical" evidence="9">
    <location>
        <begin position="231"/>
        <end position="252"/>
    </location>
</feature>
<dbReference type="InterPro" id="IPR013057">
    <property type="entry name" value="AA_transpt_TM"/>
</dbReference>
<keyword evidence="7 9" id="KW-0472">Membrane</keyword>
<feature type="transmembrane region" description="Helical" evidence="9">
    <location>
        <begin position="358"/>
        <end position="385"/>
    </location>
</feature>
<feature type="transmembrane region" description="Helical" evidence="9">
    <location>
        <begin position="205"/>
        <end position="224"/>
    </location>
</feature>
<organism evidence="11 12">
    <name type="scientific">Trichomonas vaginalis (strain ATCC PRA-98 / G3)</name>
    <dbReference type="NCBI Taxonomy" id="412133"/>
    <lineage>
        <taxon>Eukaryota</taxon>
        <taxon>Metamonada</taxon>
        <taxon>Parabasalia</taxon>
        <taxon>Trichomonadida</taxon>
        <taxon>Trichomonadidae</taxon>
        <taxon>Trichomonas</taxon>
    </lineage>
</organism>
<feature type="transmembrane region" description="Helical" evidence="9">
    <location>
        <begin position="397"/>
        <end position="414"/>
    </location>
</feature>
<evidence type="ECO:0000313" key="12">
    <source>
        <dbReference type="Proteomes" id="UP000001542"/>
    </source>
</evidence>
<reference evidence="11" key="1">
    <citation type="submission" date="2006-10" db="EMBL/GenBank/DDBJ databases">
        <authorList>
            <person name="Amadeo P."/>
            <person name="Zhao Q."/>
            <person name="Wortman J."/>
            <person name="Fraser-Liggett C."/>
            <person name="Carlton J."/>
        </authorList>
    </citation>
    <scope>NUCLEOTIDE SEQUENCE</scope>
    <source>
        <strain evidence="11">G3</strain>
    </source>
</reference>
<comment type="subcellular location">
    <subcellularLocation>
        <location evidence="1">Membrane</location>
        <topology evidence="1">Multi-pass membrane protein</topology>
    </subcellularLocation>
</comment>